<evidence type="ECO:0000256" key="5">
    <source>
        <dbReference type="SAM" id="Phobius"/>
    </source>
</evidence>
<dbReference type="GO" id="GO:0140359">
    <property type="term" value="F:ABC-type transporter activity"/>
    <property type="evidence" value="ECO:0007669"/>
    <property type="project" value="InterPro"/>
</dbReference>
<feature type="domain" description="ABC-2 type transporter transmembrane" evidence="6">
    <location>
        <begin position="22"/>
        <end position="137"/>
    </location>
</feature>
<evidence type="ECO:0000259" key="6">
    <source>
        <dbReference type="Pfam" id="PF12698"/>
    </source>
</evidence>
<keyword evidence="2 5" id="KW-0812">Transmembrane</keyword>
<name>A0A382GCG7_9ZZZZ</name>
<dbReference type="GO" id="GO:0016020">
    <property type="term" value="C:membrane"/>
    <property type="evidence" value="ECO:0007669"/>
    <property type="project" value="UniProtKB-SubCell"/>
</dbReference>
<dbReference type="EMBL" id="UINC01054521">
    <property type="protein sequence ID" value="SVB72334.1"/>
    <property type="molecule type" value="Genomic_DNA"/>
</dbReference>
<dbReference type="Pfam" id="PF12698">
    <property type="entry name" value="ABC2_membrane_3"/>
    <property type="match status" value="1"/>
</dbReference>
<evidence type="ECO:0000256" key="1">
    <source>
        <dbReference type="ARBA" id="ARBA00004141"/>
    </source>
</evidence>
<proteinExistence type="predicted"/>
<comment type="subcellular location">
    <subcellularLocation>
        <location evidence="1">Membrane</location>
        <topology evidence="1">Multi-pass membrane protein</topology>
    </subcellularLocation>
</comment>
<dbReference type="Gene3D" id="3.40.1710.10">
    <property type="entry name" value="abc type-2 transporter like domain"/>
    <property type="match status" value="1"/>
</dbReference>
<feature type="transmembrane region" description="Helical" evidence="5">
    <location>
        <begin position="21"/>
        <end position="39"/>
    </location>
</feature>
<reference evidence="7" key="1">
    <citation type="submission" date="2018-05" db="EMBL/GenBank/DDBJ databases">
        <authorList>
            <person name="Lanie J.A."/>
            <person name="Ng W.-L."/>
            <person name="Kazmierczak K.M."/>
            <person name="Andrzejewski T.M."/>
            <person name="Davidsen T.M."/>
            <person name="Wayne K.J."/>
            <person name="Tettelin H."/>
            <person name="Glass J.I."/>
            <person name="Rusch D."/>
            <person name="Podicherti R."/>
            <person name="Tsui H.-C.T."/>
            <person name="Winkler M.E."/>
        </authorList>
    </citation>
    <scope>NUCLEOTIDE SEQUENCE</scope>
</reference>
<organism evidence="7">
    <name type="scientific">marine metagenome</name>
    <dbReference type="NCBI Taxonomy" id="408172"/>
    <lineage>
        <taxon>unclassified sequences</taxon>
        <taxon>metagenomes</taxon>
        <taxon>ecological metagenomes</taxon>
    </lineage>
</organism>
<evidence type="ECO:0000313" key="7">
    <source>
        <dbReference type="EMBL" id="SVB72334.1"/>
    </source>
</evidence>
<evidence type="ECO:0000256" key="2">
    <source>
        <dbReference type="ARBA" id="ARBA00022692"/>
    </source>
</evidence>
<evidence type="ECO:0000256" key="3">
    <source>
        <dbReference type="ARBA" id="ARBA00022989"/>
    </source>
</evidence>
<dbReference type="InterPro" id="IPR013525">
    <property type="entry name" value="ABC2_TM"/>
</dbReference>
<dbReference type="AlphaFoldDB" id="A0A382GCG7"/>
<protein>
    <recommendedName>
        <fullName evidence="6">ABC-2 type transporter transmembrane domain-containing protein</fullName>
    </recommendedName>
</protein>
<evidence type="ECO:0000256" key="4">
    <source>
        <dbReference type="ARBA" id="ARBA00023136"/>
    </source>
</evidence>
<gene>
    <name evidence="7" type="ORF">METZ01_LOCUS225188</name>
</gene>
<keyword evidence="3 5" id="KW-1133">Transmembrane helix</keyword>
<feature type="non-terminal residue" evidence="7">
    <location>
        <position position="153"/>
    </location>
</feature>
<keyword evidence="4 5" id="KW-0472">Membrane</keyword>
<sequence>MKTLLLLIYSNLKMICRNRQALFWALAFPLIFVGIFGLFRLDQPPVVDMLVVDHSKSAFSRAMIESLITIDHINVEESTKENVAIDKLRIGEADYVLKIPLGLSESIEGGDSRSPVEVSLIYDGGDMTASIVISTVERFIHEVNKQLTESPTL</sequence>
<accession>A0A382GCG7</accession>